<dbReference type="EMBL" id="CM031827">
    <property type="protein sequence ID" value="KAG6722224.1"/>
    <property type="molecule type" value="Genomic_DNA"/>
</dbReference>
<protein>
    <submittedName>
        <fullName evidence="1">Uncharacterized protein</fullName>
    </submittedName>
</protein>
<organism evidence="1 2">
    <name type="scientific">Carya illinoinensis</name>
    <name type="common">Pecan</name>
    <dbReference type="NCBI Taxonomy" id="32201"/>
    <lineage>
        <taxon>Eukaryota</taxon>
        <taxon>Viridiplantae</taxon>
        <taxon>Streptophyta</taxon>
        <taxon>Embryophyta</taxon>
        <taxon>Tracheophyta</taxon>
        <taxon>Spermatophyta</taxon>
        <taxon>Magnoliopsida</taxon>
        <taxon>eudicotyledons</taxon>
        <taxon>Gunneridae</taxon>
        <taxon>Pentapetalae</taxon>
        <taxon>rosids</taxon>
        <taxon>fabids</taxon>
        <taxon>Fagales</taxon>
        <taxon>Juglandaceae</taxon>
        <taxon>Carya</taxon>
    </lineage>
</organism>
<gene>
    <name evidence="1" type="ORF">I3842_03G150100</name>
</gene>
<accession>A0A922FGA9</accession>
<sequence>MSLSDILQKMKNRFHLCTLLVAFLILLSTPRFYAIRVSVSGPSSTATGQQPFRPKYNAPVADRARAFESEKRRVPTGSNPLHNKR</sequence>
<proteinExistence type="predicted"/>
<evidence type="ECO:0000313" key="1">
    <source>
        <dbReference type="EMBL" id="KAG6722224.1"/>
    </source>
</evidence>
<dbReference type="OrthoDB" id="1103541at2759"/>
<reference evidence="1" key="1">
    <citation type="submission" date="2021-01" db="EMBL/GenBank/DDBJ databases">
        <authorList>
            <person name="Lovell J.T."/>
            <person name="Bentley N."/>
            <person name="Bhattarai G."/>
            <person name="Jenkins J.W."/>
            <person name="Sreedasyam A."/>
            <person name="Alarcon Y."/>
            <person name="Bock C."/>
            <person name="Boston L."/>
            <person name="Carlson J."/>
            <person name="Cervantes K."/>
            <person name="Clermont K."/>
            <person name="Krom N."/>
            <person name="Kubenka K."/>
            <person name="Mamidi S."/>
            <person name="Mattison C."/>
            <person name="Monteros M."/>
            <person name="Pisani C."/>
            <person name="Plott C."/>
            <person name="Rajasekar S."/>
            <person name="Rhein H.S."/>
            <person name="Rohla C."/>
            <person name="Song M."/>
            <person name="Hilaire R.S."/>
            <person name="Shu S."/>
            <person name="Wells L."/>
            <person name="Wang X."/>
            <person name="Webber J."/>
            <person name="Heerema R.J."/>
            <person name="Klein P."/>
            <person name="Conner P."/>
            <person name="Grauke L."/>
            <person name="Grimwood J."/>
            <person name="Schmutz J."/>
            <person name="Randall J.J."/>
        </authorList>
    </citation>
    <scope>NUCLEOTIDE SEQUENCE</scope>
    <source>
        <tissue evidence="1">Leaf</tissue>
    </source>
</reference>
<dbReference type="AlphaFoldDB" id="A0A922FGA9"/>
<name>A0A922FGA9_CARIL</name>
<dbReference type="Proteomes" id="UP000811246">
    <property type="component" value="Chromosome 3"/>
</dbReference>
<evidence type="ECO:0000313" key="2">
    <source>
        <dbReference type="Proteomes" id="UP000811246"/>
    </source>
</evidence>
<comment type="caution">
    <text evidence="1">The sequence shown here is derived from an EMBL/GenBank/DDBJ whole genome shotgun (WGS) entry which is preliminary data.</text>
</comment>